<dbReference type="SUPFAM" id="SSF52016">
    <property type="entry name" value="LeuD/IlvD-like"/>
    <property type="match status" value="1"/>
</dbReference>
<dbReference type="GO" id="GO:0003861">
    <property type="term" value="F:3-isopropylmalate dehydratase activity"/>
    <property type="evidence" value="ECO:0007669"/>
    <property type="project" value="UniProtKB-EC"/>
</dbReference>
<keyword evidence="5" id="KW-1185">Reference proteome</keyword>
<dbReference type="NCBIfam" id="TIGR02087">
    <property type="entry name" value="LEUD_arch"/>
    <property type="match status" value="1"/>
</dbReference>
<name>A0ABY7QU30_9FIRM</name>
<evidence type="ECO:0000256" key="1">
    <source>
        <dbReference type="ARBA" id="ARBA00009869"/>
    </source>
</evidence>
<dbReference type="InterPro" id="IPR050075">
    <property type="entry name" value="LeuD"/>
</dbReference>
<dbReference type="RefSeq" id="WP_271190925.1">
    <property type="nucleotide sequence ID" value="NZ_CP115667.1"/>
</dbReference>
<dbReference type="InterPro" id="IPR000573">
    <property type="entry name" value="AconitaseA/IPMdHydase_ssu_swvl"/>
</dbReference>
<keyword evidence="2 4" id="KW-0456">Lyase</keyword>
<evidence type="ECO:0000256" key="2">
    <source>
        <dbReference type="ARBA" id="ARBA00023239"/>
    </source>
</evidence>
<dbReference type="PANTHER" id="PTHR43345:SF2">
    <property type="entry name" value="3-ISOPROPYLMALATE DEHYDRATASE SMALL SUBUNIT 1"/>
    <property type="match status" value="1"/>
</dbReference>
<accession>A0ABY7QU30</accession>
<gene>
    <name evidence="4" type="primary">leuD</name>
    <name evidence="4" type="ORF">O6R05_05115</name>
</gene>
<dbReference type="Proteomes" id="UP001210339">
    <property type="component" value="Chromosome"/>
</dbReference>
<reference evidence="4 5" key="1">
    <citation type="submission" date="2023-01" db="EMBL/GenBank/DDBJ databases">
        <authorList>
            <person name="Lee S.H."/>
            <person name="Jung H.S."/>
            <person name="Yun J.U."/>
        </authorList>
    </citation>
    <scope>NUCLEOTIDE SEQUENCE [LARGE SCALE GENOMIC DNA]</scope>
    <source>
        <strain evidence="4 5">CBA3646</strain>
    </source>
</reference>
<dbReference type="EC" id="4.2.1.33" evidence="4"/>
<dbReference type="PANTHER" id="PTHR43345">
    <property type="entry name" value="3-ISOPROPYLMALATE DEHYDRATASE SMALL SUBUNIT 2-RELATED-RELATED"/>
    <property type="match status" value="1"/>
</dbReference>
<dbReference type="Gene3D" id="3.20.19.10">
    <property type="entry name" value="Aconitase, domain 4"/>
    <property type="match status" value="1"/>
</dbReference>
<organism evidence="4 5">
    <name type="scientific">Peptoniphilus equinus</name>
    <dbReference type="NCBI Taxonomy" id="3016343"/>
    <lineage>
        <taxon>Bacteria</taxon>
        <taxon>Bacillati</taxon>
        <taxon>Bacillota</taxon>
        <taxon>Tissierellia</taxon>
        <taxon>Tissierellales</taxon>
        <taxon>Peptoniphilaceae</taxon>
        <taxon>Peptoniphilus</taxon>
    </lineage>
</organism>
<comment type="similarity">
    <text evidence="1">Belongs to the LeuD family. LeuD type 2 subfamily.</text>
</comment>
<dbReference type="EMBL" id="CP115667">
    <property type="protein sequence ID" value="WBW49393.1"/>
    <property type="molecule type" value="Genomic_DNA"/>
</dbReference>
<dbReference type="Pfam" id="PF00694">
    <property type="entry name" value="Aconitase_C"/>
    <property type="match status" value="1"/>
</dbReference>
<evidence type="ECO:0000313" key="4">
    <source>
        <dbReference type="EMBL" id="WBW49393.1"/>
    </source>
</evidence>
<evidence type="ECO:0000259" key="3">
    <source>
        <dbReference type="Pfam" id="PF00694"/>
    </source>
</evidence>
<protein>
    <submittedName>
        <fullName evidence="4">3-isopropylmalate dehydratase small subunit</fullName>
        <ecNumber evidence="4">4.2.1.33</ecNumber>
    </submittedName>
</protein>
<proteinExistence type="inferred from homology"/>
<evidence type="ECO:0000313" key="5">
    <source>
        <dbReference type="Proteomes" id="UP001210339"/>
    </source>
</evidence>
<sequence>MTKGKVWKYKDNINTDIITPPESMELDIKSAAKYCMANLDPTFADGFQPGDIFVCEHNLGSGSSRETAPLCLKELGVRIVIAMDYARIFYRNCINVGIIVLECPDTDKISKDDMLDVDYLTGIILNETTGQTYHCNPIPTHIAQIIEKGGLINYISDKLRKS</sequence>
<dbReference type="InterPro" id="IPR015928">
    <property type="entry name" value="Aconitase/3IPM_dehydase_swvl"/>
</dbReference>
<dbReference type="InterPro" id="IPR011827">
    <property type="entry name" value="LeuD_type2/HacB/DmdB"/>
</dbReference>
<feature type="domain" description="Aconitase A/isopropylmalate dehydratase small subunit swivel" evidence="3">
    <location>
        <begin position="49"/>
        <end position="104"/>
    </location>
</feature>